<evidence type="ECO:0000259" key="1">
    <source>
        <dbReference type="PROSITE" id="PS50013"/>
    </source>
</evidence>
<dbReference type="Proteomes" id="UP000053864">
    <property type="component" value="Unassembled WGS sequence"/>
</dbReference>
<gene>
    <name evidence="2" type="ORF">L915_07574</name>
    <name evidence="3" type="ORF">L916_20649</name>
</gene>
<proteinExistence type="predicted"/>
<dbReference type="SMART" id="SM00298">
    <property type="entry name" value="CHROMO"/>
    <property type="match status" value="1"/>
</dbReference>
<accession>W2GYP8</accession>
<dbReference type="SUPFAM" id="SSF54160">
    <property type="entry name" value="Chromo domain-like"/>
    <property type="match status" value="1"/>
</dbReference>
<dbReference type="InterPro" id="IPR000953">
    <property type="entry name" value="Chromo/chromo_shadow_dom"/>
</dbReference>
<dbReference type="EMBL" id="KI676477">
    <property type="protein sequence ID" value="ETL25503.1"/>
    <property type="molecule type" value="Genomic_DNA"/>
</dbReference>
<name>W2GYP8_PHYNI</name>
<dbReference type="EMBL" id="KI686024">
    <property type="protein sequence ID" value="ETK88143.1"/>
    <property type="molecule type" value="Genomic_DNA"/>
</dbReference>
<dbReference type="InterPro" id="IPR016197">
    <property type="entry name" value="Chromo-like_dom_sf"/>
</dbReference>
<dbReference type="InterPro" id="IPR023780">
    <property type="entry name" value="Chromo_domain"/>
</dbReference>
<reference evidence="3" key="2">
    <citation type="submission" date="2013-11" db="EMBL/GenBank/DDBJ databases">
        <title>The Genome Sequence of Phytophthora parasitica CJ05E6.</title>
        <authorList>
            <consortium name="The Broad Institute Genomics Platform"/>
            <person name="Russ C."/>
            <person name="Tyler B."/>
            <person name="Panabieres F."/>
            <person name="Shan W."/>
            <person name="Tripathy S."/>
            <person name="Grunwald N."/>
            <person name="Machado M."/>
            <person name="Johnson C.S."/>
            <person name="Arredondo F."/>
            <person name="Hong C."/>
            <person name="Coffey M."/>
            <person name="Young S.K."/>
            <person name="Zeng Q."/>
            <person name="Gargeya S."/>
            <person name="Fitzgerald M."/>
            <person name="Abouelleil A."/>
            <person name="Alvarado L."/>
            <person name="Chapman S.B."/>
            <person name="Gainer-Dewar J."/>
            <person name="Goldberg J."/>
            <person name="Griggs A."/>
            <person name="Gujja S."/>
            <person name="Hansen M."/>
            <person name="Howarth C."/>
            <person name="Imamovic A."/>
            <person name="Ireland A."/>
            <person name="Larimer J."/>
            <person name="McCowan C."/>
            <person name="Murphy C."/>
            <person name="Pearson M."/>
            <person name="Poon T.W."/>
            <person name="Priest M."/>
            <person name="Roberts A."/>
            <person name="Saif S."/>
            <person name="Shea T."/>
            <person name="Sykes S."/>
            <person name="Wortman J."/>
            <person name="Nusbaum C."/>
            <person name="Birren B."/>
        </authorList>
    </citation>
    <scope>NUCLEOTIDE SEQUENCE [LARGE SCALE GENOMIC DNA]</scope>
    <source>
        <strain evidence="3">CJ05E6</strain>
    </source>
</reference>
<evidence type="ECO:0000313" key="2">
    <source>
        <dbReference type="EMBL" id="ETK88143.1"/>
    </source>
</evidence>
<dbReference type="PROSITE" id="PS50013">
    <property type="entry name" value="CHROMO_2"/>
    <property type="match status" value="1"/>
</dbReference>
<feature type="domain" description="Chromo" evidence="1">
    <location>
        <begin position="56"/>
        <end position="106"/>
    </location>
</feature>
<dbReference type="VEuPathDB" id="FungiDB:PPTG_06120"/>
<protein>
    <recommendedName>
        <fullName evidence="1">Chromo domain-containing protein</fullName>
    </recommendedName>
</protein>
<dbReference type="Pfam" id="PF00385">
    <property type="entry name" value="Chromo"/>
    <property type="match status" value="1"/>
</dbReference>
<dbReference type="AlphaFoldDB" id="W2GYP8"/>
<organism evidence="2">
    <name type="scientific">Phytophthora nicotianae</name>
    <name type="common">Potato buckeye rot agent</name>
    <name type="synonym">Phytophthora parasitica</name>
    <dbReference type="NCBI Taxonomy" id="4792"/>
    <lineage>
        <taxon>Eukaryota</taxon>
        <taxon>Sar</taxon>
        <taxon>Stramenopiles</taxon>
        <taxon>Oomycota</taxon>
        <taxon>Peronosporomycetes</taxon>
        <taxon>Peronosporales</taxon>
        <taxon>Peronosporaceae</taxon>
        <taxon>Phytophthora</taxon>
    </lineage>
</organism>
<reference evidence="2" key="1">
    <citation type="submission" date="2013-11" db="EMBL/GenBank/DDBJ databases">
        <title>The Genome Sequence of Phytophthora parasitica CJ02B3.</title>
        <authorList>
            <consortium name="The Broad Institute Genomics Platform"/>
            <person name="Russ C."/>
            <person name="Tyler B."/>
            <person name="Panabieres F."/>
            <person name="Shan W."/>
            <person name="Tripathy S."/>
            <person name="Grunwald N."/>
            <person name="Machado M."/>
            <person name="Johnson C.S."/>
            <person name="Arredondo F."/>
            <person name="Hong C."/>
            <person name="Coffey M."/>
            <person name="Young S.K."/>
            <person name="Zeng Q."/>
            <person name="Gargeya S."/>
            <person name="Fitzgerald M."/>
            <person name="Abouelleil A."/>
            <person name="Alvarado L."/>
            <person name="Chapman S.B."/>
            <person name="Gainer-Dewar J."/>
            <person name="Goldberg J."/>
            <person name="Griggs A."/>
            <person name="Gujja S."/>
            <person name="Hansen M."/>
            <person name="Howarth C."/>
            <person name="Imamovic A."/>
            <person name="Ireland A."/>
            <person name="Larimer J."/>
            <person name="McCowan C."/>
            <person name="Murphy C."/>
            <person name="Pearson M."/>
            <person name="Poon T.W."/>
            <person name="Priest M."/>
            <person name="Roberts A."/>
            <person name="Saif S."/>
            <person name="Shea T."/>
            <person name="Sykes S."/>
            <person name="Wortman J."/>
            <person name="Nusbaum C."/>
            <person name="Birren B."/>
        </authorList>
    </citation>
    <scope>NUCLEOTIDE SEQUENCE [LARGE SCALE GENOMIC DNA]</scope>
    <source>
        <strain evidence="2">CJ02B3</strain>
    </source>
</reference>
<evidence type="ECO:0000313" key="3">
    <source>
        <dbReference type="EMBL" id="ETL25503.1"/>
    </source>
</evidence>
<dbReference type="Gene3D" id="2.40.50.40">
    <property type="match status" value="1"/>
</dbReference>
<sequence>MGWTVRGCEGATPLVRSQASSDGTCLRRTCFKFYADSALNTTEELLELCSRQGMVLAVERFVDHRFNKEYGRWELMVAWAGLRAIENSWEPLATLLQDVPVKVRNYVATTAEDEEIRGQLD</sequence>
<dbReference type="Proteomes" id="UP000053236">
    <property type="component" value="Unassembled WGS sequence"/>
</dbReference>